<feature type="binding site" evidence="8">
    <location>
        <begin position="128"/>
        <end position="132"/>
    </location>
    <ligand>
        <name>NADP(+)</name>
        <dbReference type="ChEBI" id="CHEBI:58349"/>
    </ligand>
</feature>
<dbReference type="InterPro" id="IPR006151">
    <property type="entry name" value="Shikm_DH/Glu-tRNA_Rdtase"/>
</dbReference>
<evidence type="ECO:0000256" key="8">
    <source>
        <dbReference type="HAMAP-Rule" id="MF_00222"/>
    </source>
</evidence>
<dbReference type="PANTHER" id="PTHR21089">
    <property type="entry name" value="SHIKIMATE DEHYDROGENASE"/>
    <property type="match status" value="1"/>
</dbReference>
<accession>A0ABV7CRS1</accession>
<proteinExistence type="inferred from homology"/>
<comment type="catalytic activity">
    <reaction evidence="7 8">
        <text>shikimate + NADP(+) = 3-dehydroshikimate + NADPH + H(+)</text>
        <dbReference type="Rhea" id="RHEA:17737"/>
        <dbReference type="ChEBI" id="CHEBI:15378"/>
        <dbReference type="ChEBI" id="CHEBI:16630"/>
        <dbReference type="ChEBI" id="CHEBI:36208"/>
        <dbReference type="ChEBI" id="CHEBI:57783"/>
        <dbReference type="ChEBI" id="CHEBI:58349"/>
        <dbReference type="EC" id="1.1.1.25"/>
    </reaction>
</comment>
<feature type="domain" description="SDH C-terminal" evidence="11">
    <location>
        <begin position="243"/>
        <end position="272"/>
    </location>
</feature>
<feature type="binding site" evidence="8">
    <location>
        <position position="222"/>
    </location>
    <ligand>
        <name>shikimate</name>
        <dbReference type="ChEBI" id="CHEBI:36208"/>
    </ligand>
</feature>
<dbReference type="SUPFAM" id="SSF51735">
    <property type="entry name" value="NAD(P)-binding Rossmann-fold domains"/>
    <property type="match status" value="1"/>
</dbReference>
<keyword evidence="3 8" id="KW-0028">Amino-acid biosynthesis</keyword>
<dbReference type="Gene3D" id="3.40.50.720">
    <property type="entry name" value="NAD(P)-binding Rossmann-like Domain"/>
    <property type="match status" value="1"/>
</dbReference>
<dbReference type="RefSeq" id="WP_390267919.1">
    <property type="nucleotide sequence ID" value="NZ_JBHRSA010000004.1"/>
</dbReference>
<dbReference type="GO" id="GO:0004764">
    <property type="term" value="F:shikimate 3-dehydrogenase (NADP+) activity"/>
    <property type="evidence" value="ECO:0007669"/>
    <property type="project" value="UniProtKB-EC"/>
</dbReference>
<dbReference type="EC" id="1.1.1.25" evidence="2 8"/>
<dbReference type="Gene3D" id="3.40.50.10860">
    <property type="entry name" value="Leucine Dehydrogenase, chain A, domain 1"/>
    <property type="match status" value="1"/>
</dbReference>
<evidence type="ECO:0000256" key="4">
    <source>
        <dbReference type="ARBA" id="ARBA00022857"/>
    </source>
</evidence>
<keyword evidence="6 8" id="KW-0057">Aromatic amino acid biosynthesis</keyword>
<evidence type="ECO:0000256" key="1">
    <source>
        <dbReference type="ARBA" id="ARBA00004871"/>
    </source>
</evidence>
<comment type="caution">
    <text evidence="12">The sequence shown here is derived from an EMBL/GenBank/DDBJ whole genome shotgun (WGS) entry which is preliminary data.</text>
</comment>
<keyword evidence="13" id="KW-1185">Reference proteome</keyword>
<keyword evidence="5 8" id="KW-0560">Oxidoreductase</keyword>
<protein>
    <recommendedName>
        <fullName evidence="2 8">Shikimate dehydrogenase (NADP(+))</fullName>
        <shortName evidence="8">SDH</shortName>
        <ecNumber evidence="2 8">1.1.1.25</ecNumber>
    </recommendedName>
</protein>
<evidence type="ECO:0000256" key="5">
    <source>
        <dbReference type="ARBA" id="ARBA00023002"/>
    </source>
</evidence>
<dbReference type="NCBIfam" id="TIGR00507">
    <property type="entry name" value="aroE"/>
    <property type="match status" value="1"/>
</dbReference>
<dbReference type="PANTHER" id="PTHR21089:SF1">
    <property type="entry name" value="BIFUNCTIONAL 3-DEHYDROQUINATE DEHYDRATASE_SHIKIMATE DEHYDROGENASE, CHLOROPLASTIC"/>
    <property type="match status" value="1"/>
</dbReference>
<feature type="domain" description="Quinate/shikimate 5-dehydrogenase/glutamyl-tRNA reductase" evidence="9">
    <location>
        <begin position="122"/>
        <end position="195"/>
    </location>
</feature>
<feature type="binding site" evidence="8">
    <location>
        <position position="88"/>
    </location>
    <ligand>
        <name>shikimate</name>
        <dbReference type="ChEBI" id="CHEBI:36208"/>
    </ligand>
</feature>
<evidence type="ECO:0000256" key="2">
    <source>
        <dbReference type="ARBA" id="ARBA00012962"/>
    </source>
</evidence>
<evidence type="ECO:0000256" key="3">
    <source>
        <dbReference type="ARBA" id="ARBA00022605"/>
    </source>
</evidence>
<comment type="pathway">
    <text evidence="1 8">Metabolic intermediate biosynthesis; chorismate biosynthesis; chorismate from D-erythrose 4-phosphate and phosphoenolpyruvate: step 4/7.</text>
</comment>
<feature type="domain" description="Shikimate dehydrogenase substrate binding N-terminal" evidence="10">
    <location>
        <begin position="7"/>
        <end position="90"/>
    </location>
</feature>
<comment type="subunit">
    <text evidence="8">Homodimer.</text>
</comment>
<evidence type="ECO:0000259" key="9">
    <source>
        <dbReference type="Pfam" id="PF01488"/>
    </source>
</evidence>
<evidence type="ECO:0000259" key="10">
    <source>
        <dbReference type="Pfam" id="PF08501"/>
    </source>
</evidence>
<keyword evidence="4 8" id="KW-0521">NADP</keyword>
<dbReference type="InterPro" id="IPR046346">
    <property type="entry name" value="Aminoacid_DH-like_N_sf"/>
</dbReference>
<comment type="caution">
    <text evidence="8">Lacks conserved residue(s) required for the propagation of feature annotation.</text>
</comment>
<name>A0ABV7CRS1_9BACI</name>
<dbReference type="Pfam" id="PF01488">
    <property type="entry name" value="Shikimate_DH"/>
    <property type="match status" value="1"/>
</dbReference>
<sequence>MDLKLALIGTPIQHSLSPWIHQQFLEKAGMNGEYQLFEILPEESFEDRVMELKGMGVDGFNVTVPYKQKIFPFLDEVDKNAVKAGAVNTVVRRNGKWIGYNTDGTGFLRSLKTYYPSVNPSMQILLIGGGGATRGIYYAMAAAGYENIDIANRTTKKAEEIAELSEGAVHTTVLDLDNAQEQLKKYDVIIQTTSVGMKPYTDHSIMPLDGLKQGAIVSDIVYQPLKTAFLLQADELGADTHLGHTMLLYQAQHAFEIWTGKNVDVEEMDNKLMKILEG</sequence>
<feature type="binding site" evidence="8">
    <location>
        <position position="103"/>
    </location>
    <ligand>
        <name>shikimate</name>
        <dbReference type="ChEBI" id="CHEBI:36208"/>
    </ligand>
</feature>
<dbReference type="Pfam" id="PF08501">
    <property type="entry name" value="Shikimate_dh_N"/>
    <property type="match status" value="1"/>
</dbReference>
<dbReference type="CDD" id="cd01065">
    <property type="entry name" value="NAD_bind_Shikimate_DH"/>
    <property type="match status" value="1"/>
</dbReference>
<feature type="binding site" evidence="8">
    <location>
        <position position="243"/>
    </location>
    <ligand>
        <name>NADP(+)</name>
        <dbReference type="ChEBI" id="CHEBI:58349"/>
    </ligand>
</feature>
<dbReference type="HAMAP" id="MF_00222">
    <property type="entry name" value="Shikimate_DH_AroE"/>
    <property type="match status" value="1"/>
</dbReference>
<organism evidence="12 13">
    <name type="scientific">Virgibacillus xinjiangensis</name>
    <dbReference type="NCBI Taxonomy" id="393090"/>
    <lineage>
        <taxon>Bacteria</taxon>
        <taxon>Bacillati</taxon>
        <taxon>Bacillota</taxon>
        <taxon>Bacilli</taxon>
        <taxon>Bacillales</taxon>
        <taxon>Bacillaceae</taxon>
        <taxon>Virgibacillus</taxon>
    </lineage>
</organism>
<dbReference type="InterPro" id="IPR013708">
    <property type="entry name" value="Shikimate_DH-bd_N"/>
</dbReference>
<gene>
    <name evidence="8 12" type="primary">aroE</name>
    <name evidence="12" type="ORF">ACFOGI_02535</name>
</gene>
<dbReference type="InterPro" id="IPR036291">
    <property type="entry name" value="NAD(P)-bd_dom_sf"/>
</dbReference>
<comment type="similarity">
    <text evidence="8">Belongs to the shikimate dehydrogenase family.</text>
</comment>
<feature type="binding site" evidence="8">
    <location>
        <begin position="15"/>
        <end position="17"/>
    </location>
    <ligand>
        <name>shikimate</name>
        <dbReference type="ChEBI" id="CHEBI:36208"/>
    </ligand>
</feature>
<dbReference type="InterPro" id="IPR011342">
    <property type="entry name" value="Shikimate_DH"/>
</dbReference>
<dbReference type="Proteomes" id="UP001595279">
    <property type="component" value="Unassembled WGS sequence"/>
</dbReference>
<dbReference type="InterPro" id="IPR022893">
    <property type="entry name" value="Shikimate_DH_fam"/>
</dbReference>
<feature type="binding site" evidence="8">
    <location>
        <begin position="152"/>
        <end position="157"/>
    </location>
    <ligand>
        <name>NADP(+)</name>
        <dbReference type="ChEBI" id="CHEBI:58349"/>
    </ligand>
</feature>
<dbReference type="SUPFAM" id="SSF53223">
    <property type="entry name" value="Aminoacid dehydrogenase-like, N-terminal domain"/>
    <property type="match status" value="1"/>
</dbReference>
<evidence type="ECO:0000313" key="12">
    <source>
        <dbReference type="EMBL" id="MFC3039127.1"/>
    </source>
</evidence>
<feature type="active site" description="Proton acceptor" evidence="8">
    <location>
        <position position="67"/>
    </location>
</feature>
<dbReference type="Pfam" id="PF18317">
    <property type="entry name" value="SDH_C"/>
    <property type="match status" value="1"/>
</dbReference>
<feature type="binding site" evidence="8">
    <location>
        <position position="63"/>
    </location>
    <ligand>
        <name>shikimate</name>
        <dbReference type="ChEBI" id="CHEBI:36208"/>
    </ligand>
</feature>
<reference evidence="13" key="1">
    <citation type="journal article" date="2019" name="Int. J. Syst. Evol. Microbiol.">
        <title>The Global Catalogue of Microorganisms (GCM) 10K type strain sequencing project: providing services to taxonomists for standard genome sequencing and annotation.</title>
        <authorList>
            <consortium name="The Broad Institute Genomics Platform"/>
            <consortium name="The Broad Institute Genome Sequencing Center for Infectious Disease"/>
            <person name="Wu L."/>
            <person name="Ma J."/>
        </authorList>
    </citation>
    <scope>NUCLEOTIDE SEQUENCE [LARGE SCALE GENOMIC DNA]</scope>
    <source>
        <strain evidence="13">KCTC 13128</strain>
    </source>
</reference>
<comment type="function">
    <text evidence="8">Involved in the biosynthesis of the chorismate, which leads to the biosynthesis of aromatic amino acids. Catalyzes the reversible NADPH linked reduction of 3-dehydroshikimate (DHSA) to yield shikimate (SA).</text>
</comment>
<evidence type="ECO:0000313" key="13">
    <source>
        <dbReference type="Proteomes" id="UP001595279"/>
    </source>
</evidence>
<evidence type="ECO:0000256" key="6">
    <source>
        <dbReference type="ARBA" id="ARBA00023141"/>
    </source>
</evidence>
<evidence type="ECO:0000259" key="11">
    <source>
        <dbReference type="Pfam" id="PF18317"/>
    </source>
</evidence>
<dbReference type="EMBL" id="JBHRSA010000004">
    <property type="protein sequence ID" value="MFC3039127.1"/>
    <property type="molecule type" value="Genomic_DNA"/>
</dbReference>
<feature type="binding site" evidence="8">
    <location>
        <position position="250"/>
    </location>
    <ligand>
        <name>shikimate</name>
        <dbReference type="ChEBI" id="CHEBI:36208"/>
    </ligand>
</feature>
<evidence type="ECO:0000256" key="7">
    <source>
        <dbReference type="ARBA" id="ARBA00049442"/>
    </source>
</evidence>
<feature type="binding site" evidence="8">
    <location>
        <position position="220"/>
    </location>
    <ligand>
        <name>NADP(+)</name>
        <dbReference type="ChEBI" id="CHEBI:58349"/>
    </ligand>
</feature>
<dbReference type="InterPro" id="IPR041121">
    <property type="entry name" value="SDH_C"/>
</dbReference>